<comment type="caution">
    <text evidence="2">The sequence shown here is derived from an EMBL/GenBank/DDBJ whole genome shotgun (WGS) entry which is preliminary data.</text>
</comment>
<feature type="compositionally biased region" description="Pro residues" evidence="1">
    <location>
        <begin position="92"/>
        <end position="101"/>
    </location>
</feature>
<evidence type="ECO:0000256" key="1">
    <source>
        <dbReference type="SAM" id="MobiDB-lite"/>
    </source>
</evidence>
<reference evidence="2 3" key="1">
    <citation type="submission" date="2019-11" db="EMBL/GenBank/DDBJ databases">
        <title>Whole genome sequence of Oryza granulata.</title>
        <authorList>
            <person name="Li W."/>
        </authorList>
    </citation>
    <scope>NUCLEOTIDE SEQUENCE [LARGE SCALE GENOMIC DNA]</scope>
    <source>
        <strain evidence="3">cv. Menghai</strain>
        <tissue evidence="2">Leaf</tissue>
    </source>
</reference>
<gene>
    <name evidence="2" type="ORF">E2562_033889</name>
</gene>
<protein>
    <submittedName>
        <fullName evidence="2">Uncharacterized protein</fullName>
    </submittedName>
</protein>
<dbReference type="AlphaFoldDB" id="A0A6G1BQ58"/>
<accession>A0A6G1BQ58</accession>
<proteinExistence type="predicted"/>
<sequence length="144" mass="15398">MGQATGSARCDLVAYEGGGVRLFPPPRSLRVRAVMVQRAGQGRRHCRCSPEAEAKAAAAAAACRRPRLLLRSLPLQPDAEAKATAACRRPRPLPPPPPPLPEAEAEVIATTAAPRRHNLYLAKEGASAFDYDIPGSGDHMWVSK</sequence>
<name>A0A6G1BQ58_9ORYZ</name>
<dbReference type="EMBL" id="SPHZ02000012">
    <property type="protein sequence ID" value="KAF0889914.1"/>
    <property type="molecule type" value="Genomic_DNA"/>
</dbReference>
<dbReference type="Proteomes" id="UP000479710">
    <property type="component" value="Unassembled WGS sequence"/>
</dbReference>
<keyword evidence="3" id="KW-1185">Reference proteome</keyword>
<feature type="region of interest" description="Disordered" evidence="1">
    <location>
        <begin position="80"/>
        <end position="102"/>
    </location>
</feature>
<evidence type="ECO:0000313" key="2">
    <source>
        <dbReference type="EMBL" id="KAF0889914.1"/>
    </source>
</evidence>
<organism evidence="2 3">
    <name type="scientific">Oryza meyeriana var. granulata</name>
    <dbReference type="NCBI Taxonomy" id="110450"/>
    <lineage>
        <taxon>Eukaryota</taxon>
        <taxon>Viridiplantae</taxon>
        <taxon>Streptophyta</taxon>
        <taxon>Embryophyta</taxon>
        <taxon>Tracheophyta</taxon>
        <taxon>Spermatophyta</taxon>
        <taxon>Magnoliopsida</taxon>
        <taxon>Liliopsida</taxon>
        <taxon>Poales</taxon>
        <taxon>Poaceae</taxon>
        <taxon>BOP clade</taxon>
        <taxon>Oryzoideae</taxon>
        <taxon>Oryzeae</taxon>
        <taxon>Oryzinae</taxon>
        <taxon>Oryza</taxon>
        <taxon>Oryza meyeriana</taxon>
    </lineage>
</organism>
<evidence type="ECO:0000313" key="3">
    <source>
        <dbReference type="Proteomes" id="UP000479710"/>
    </source>
</evidence>